<dbReference type="NCBIfam" id="TIGR00589">
    <property type="entry name" value="ogt"/>
    <property type="match status" value="1"/>
</dbReference>
<dbReference type="AlphaFoldDB" id="A0A844ATF4"/>
<protein>
    <submittedName>
        <fullName evidence="9">Methylated-DNA--[protein]-cysteine S-methyltransferase</fullName>
        <ecNumber evidence="9">2.1.1.63</ecNumber>
    </submittedName>
</protein>
<dbReference type="PANTHER" id="PTHR10815:SF13">
    <property type="entry name" value="METHYLATED-DNA--PROTEIN-CYSTEINE METHYLTRANSFERASE"/>
    <property type="match status" value="1"/>
</dbReference>
<name>A0A844ATF4_9RHOB</name>
<gene>
    <name evidence="9" type="ORF">GG681_10435</name>
</gene>
<dbReference type="RefSeq" id="WP_153547865.1">
    <property type="nucleotide sequence ID" value="NZ_WIXK01000005.1"/>
</dbReference>
<reference evidence="9 10" key="1">
    <citation type="submission" date="2019-10" db="EMBL/GenBank/DDBJ databases">
        <title>Epibacterium sp. nov., isolated from seawater.</title>
        <authorList>
            <person name="Zhang X."/>
            <person name="Li N."/>
        </authorList>
    </citation>
    <scope>NUCLEOTIDE SEQUENCE [LARGE SCALE GENOMIC DNA]</scope>
    <source>
        <strain evidence="9 10">SM1969</strain>
    </source>
</reference>
<evidence type="ECO:0000313" key="9">
    <source>
        <dbReference type="EMBL" id="MQY43057.1"/>
    </source>
</evidence>
<evidence type="ECO:0000313" key="10">
    <source>
        <dbReference type="Proteomes" id="UP000436694"/>
    </source>
</evidence>
<dbReference type="Proteomes" id="UP000436694">
    <property type="component" value="Unassembled WGS sequence"/>
</dbReference>
<evidence type="ECO:0000259" key="8">
    <source>
        <dbReference type="Pfam" id="PF02870"/>
    </source>
</evidence>
<dbReference type="InterPro" id="IPR008332">
    <property type="entry name" value="MethylG_MeTrfase_N"/>
</dbReference>
<comment type="catalytic activity">
    <reaction evidence="1">
        <text>a 4-O-methyl-thymidine in DNA + L-cysteinyl-[protein] = a thymidine in DNA + S-methyl-L-cysteinyl-[protein]</text>
        <dbReference type="Rhea" id="RHEA:53428"/>
        <dbReference type="Rhea" id="RHEA-COMP:10131"/>
        <dbReference type="Rhea" id="RHEA-COMP:10132"/>
        <dbReference type="Rhea" id="RHEA-COMP:13555"/>
        <dbReference type="Rhea" id="RHEA-COMP:13556"/>
        <dbReference type="ChEBI" id="CHEBI:29950"/>
        <dbReference type="ChEBI" id="CHEBI:82612"/>
        <dbReference type="ChEBI" id="CHEBI:137386"/>
        <dbReference type="ChEBI" id="CHEBI:137387"/>
        <dbReference type="EC" id="2.1.1.63"/>
    </reaction>
</comment>
<dbReference type="PROSITE" id="PS00374">
    <property type="entry name" value="MGMT"/>
    <property type="match status" value="1"/>
</dbReference>
<dbReference type="GO" id="GO:0032259">
    <property type="term" value="P:methylation"/>
    <property type="evidence" value="ECO:0007669"/>
    <property type="project" value="UniProtKB-KW"/>
</dbReference>
<sequence length="157" mass="16798">MTAEREQYRVASVATPVGQLYLSETDGFIHRLDWQGQERGRSAELAEGVAQITRYFAGQLQEFDLPLKLSGSSFQQRVQQLMLDIPFGETRTYGDLAQEIGGAAQPVGNACGANALPLLVPCHRVLGRNGLGGYSGAGGVETKVALLRHEGAAGLLI</sequence>
<dbReference type="InterPro" id="IPR036388">
    <property type="entry name" value="WH-like_DNA-bd_sf"/>
</dbReference>
<evidence type="ECO:0000256" key="3">
    <source>
        <dbReference type="ARBA" id="ARBA00022679"/>
    </source>
</evidence>
<keyword evidence="10" id="KW-1185">Reference proteome</keyword>
<comment type="caution">
    <text evidence="9">The sequence shown here is derived from an EMBL/GenBank/DDBJ whole genome shotgun (WGS) entry which is preliminary data.</text>
</comment>
<keyword evidence="5" id="KW-0234">DNA repair</keyword>
<keyword evidence="4" id="KW-0227">DNA damage</keyword>
<dbReference type="PANTHER" id="PTHR10815">
    <property type="entry name" value="METHYLATED-DNA--PROTEIN-CYSTEINE METHYLTRANSFERASE"/>
    <property type="match status" value="1"/>
</dbReference>
<keyword evidence="3 9" id="KW-0808">Transferase</keyword>
<dbReference type="InterPro" id="IPR036631">
    <property type="entry name" value="MGMT_N_sf"/>
</dbReference>
<dbReference type="EMBL" id="WIXK01000005">
    <property type="protein sequence ID" value="MQY43057.1"/>
    <property type="molecule type" value="Genomic_DNA"/>
</dbReference>
<dbReference type="SUPFAM" id="SSF46767">
    <property type="entry name" value="Methylated DNA-protein cysteine methyltransferase, C-terminal domain"/>
    <property type="match status" value="1"/>
</dbReference>
<feature type="domain" description="Methylguanine DNA methyltransferase ribonuclease-like" evidence="8">
    <location>
        <begin position="12"/>
        <end position="69"/>
    </location>
</feature>
<organism evidence="9 10">
    <name type="scientific">Tritonibacter aquimaris</name>
    <dbReference type="NCBI Taxonomy" id="2663379"/>
    <lineage>
        <taxon>Bacteria</taxon>
        <taxon>Pseudomonadati</taxon>
        <taxon>Pseudomonadota</taxon>
        <taxon>Alphaproteobacteria</taxon>
        <taxon>Rhodobacterales</taxon>
        <taxon>Paracoccaceae</taxon>
        <taxon>Tritonibacter</taxon>
    </lineage>
</organism>
<dbReference type="Gene3D" id="3.30.160.70">
    <property type="entry name" value="Methylated DNA-protein cysteine methyltransferase domain"/>
    <property type="match status" value="1"/>
</dbReference>
<dbReference type="CDD" id="cd06445">
    <property type="entry name" value="ATase"/>
    <property type="match status" value="1"/>
</dbReference>
<evidence type="ECO:0000256" key="1">
    <source>
        <dbReference type="ARBA" id="ARBA00001286"/>
    </source>
</evidence>
<evidence type="ECO:0000256" key="6">
    <source>
        <dbReference type="ARBA" id="ARBA00049348"/>
    </source>
</evidence>
<proteinExistence type="predicted"/>
<evidence type="ECO:0000256" key="5">
    <source>
        <dbReference type="ARBA" id="ARBA00023204"/>
    </source>
</evidence>
<dbReference type="Gene3D" id="1.10.10.10">
    <property type="entry name" value="Winged helix-like DNA-binding domain superfamily/Winged helix DNA-binding domain"/>
    <property type="match status" value="1"/>
</dbReference>
<dbReference type="Pfam" id="PF01035">
    <property type="entry name" value="DNA_binding_1"/>
    <property type="match status" value="1"/>
</dbReference>
<dbReference type="InterPro" id="IPR036217">
    <property type="entry name" value="MethylDNA_cys_MeTrfase_DNAb"/>
</dbReference>
<evidence type="ECO:0000256" key="2">
    <source>
        <dbReference type="ARBA" id="ARBA00022603"/>
    </source>
</evidence>
<dbReference type="InterPro" id="IPR014048">
    <property type="entry name" value="MethylDNA_cys_MeTrfase_DNA-bd"/>
</dbReference>
<dbReference type="SUPFAM" id="SSF53155">
    <property type="entry name" value="Methylated DNA-protein cysteine methyltransferase domain"/>
    <property type="match status" value="1"/>
</dbReference>
<keyword evidence="2 9" id="KW-0489">Methyltransferase</keyword>
<feature type="domain" description="Methylated-DNA-[protein]-cysteine S-methyltransferase DNA binding" evidence="7">
    <location>
        <begin position="73"/>
        <end position="152"/>
    </location>
</feature>
<dbReference type="GO" id="GO:0006281">
    <property type="term" value="P:DNA repair"/>
    <property type="evidence" value="ECO:0007669"/>
    <property type="project" value="UniProtKB-KW"/>
</dbReference>
<dbReference type="EC" id="2.1.1.63" evidence="9"/>
<evidence type="ECO:0000259" key="7">
    <source>
        <dbReference type="Pfam" id="PF01035"/>
    </source>
</evidence>
<accession>A0A844ATF4</accession>
<comment type="catalytic activity">
    <reaction evidence="6">
        <text>a 6-O-methyl-2'-deoxyguanosine in DNA + L-cysteinyl-[protein] = S-methyl-L-cysteinyl-[protein] + a 2'-deoxyguanosine in DNA</text>
        <dbReference type="Rhea" id="RHEA:24000"/>
        <dbReference type="Rhea" id="RHEA-COMP:10131"/>
        <dbReference type="Rhea" id="RHEA-COMP:10132"/>
        <dbReference type="Rhea" id="RHEA-COMP:11367"/>
        <dbReference type="Rhea" id="RHEA-COMP:11368"/>
        <dbReference type="ChEBI" id="CHEBI:29950"/>
        <dbReference type="ChEBI" id="CHEBI:82612"/>
        <dbReference type="ChEBI" id="CHEBI:85445"/>
        <dbReference type="ChEBI" id="CHEBI:85448"/>
        <dbReference type="EC" id="2.1.1.63"/>
    </reaction>
</comment>
<dbReference type="Pfam" id="PF02870">
    <property type="entry name" value="Methyltransf_1N"/>
    <property type="match status" value="1"/>
</dbReference>
<dbReference type="GO" id="GO:0003908">
    <property type="term" value="F:methylated-DNA-[protein]-cysteine S-methyltransferase activity"/>
    <property type="evidence" value="ECO:0007669"/>
    <property type="project" value="UniProtKB-EC"/>
</dbReference>
<evidence type="ECO:0000256" key="4">
    <source>
        <dbReference type="ARBA" id="ARBA00022763"/>
    </source>
</evidence>
<dbReference type="InterPro" id="IPR001497">
    <property type="entry name" value="MethylDNA_cys_MeTrfase_AS"/>
</dbReference>